<accession>A0A850SZV8</accession>
<dbReference type="AlphaFoldDB" id="A0A850SZV8"/>
<dbReference type="InterPro" id="IPR036736">
    <property type="entry name" value="ACP-like_sf"/>
</dbReference>
<sequence length="83" mass="9502">MNKEQIKTAIIEQIRIIAPDLEYDDIPSDENLQNALEIDSFDFLHLLNALYEQLGVQVPEADYGEVDTLNRMAAYFAERIKGT</sequence>
<gene>
    <name evidence="2" type="ORF">HXW94_17825</name>
</gene>
<feature type="domain" description="Carrier" evidence="1">
    <location>
        <begin position="4"/>
        <end position="80"/>
    </location>
</feature>
<name>A0A850SZV8_9BACT</name>
<keyword evidence="3" id="KW-1185">Reference proteome</keyword>
<protein>
    <submittedName>
        <fullName evidence="2">Acyl carrier protein</fullName>
    </submittedName>
</protein>
<proteinExistence type="predicted"/>
<evidence type="ECO:0000313" key="3">
    <source>
        <dbReference type="Proteomes" id="UP000553343"/>
    </source>
</evidence>
<dbReference type="Gene3D" id="1.10.1200.10">
    <property type="entry name" value="ACP-like"/>
    <property type="match status" value="1"/>
</dbReference>
<dbReference type="SUPFAM" id="SSF47336">
    <property type="entry name" value="ACP-like"/>
    <property type="match status" value="1"/>
</dbReference>
<evidence type="ECO:0000313" key="2">
    <source>
        <dbReference type="EMBL" id="NWH06814.1"/>
    </source>
</evidence>
<dbReference type="Pfam" id="PF00550">
    <property type="entry name" value="PP-binding"/>
    <property type="match status" value="1"/>
</dbReference>
<dbReference type="EMBL" id="JACADJ010000118">
    <property type="protein sequence ID" value="NWH06814.1"/>
    <property type="molecule type" value="Genomic_DNA"/>
</dbReference>
<comment type="caution">
    <text evidence="2">The sequence shown here is derived from an EMBL/GenBank/DDBJ whole genome shotgun (WGS) entry which is preliminary data.</text>
</comment>
<evidence type="ECO:0000259" key="1">
    <source>
        <dbReference type="PROSITE" id="PS50075"/>
    </source>
</evidence>
<dbReference type="PROSITE" id="PS50075">
    <property type="entry name" value="CARRIER"/>
    <property type="match status" value="1"/>
</dbReference>
<dbReference type="InterPro" id="IPR009081">
    <property type="entry name" value="PP-bd_ACP"/>
</dbReference>
<dbReference type="RefSeq" id="WP_178368265.1">
    <property type="nucleotide sequence ID" value="NZ_JACADJ010000118.1"/>
</dbReference>
<organism evidence="2 3">
    <name type="scientific">Desulfobacter latus</name>
    <dbReference type="NCBI Taxonomy" id="2292"/>
    <lineage>
        <taxon>Bacteria</taxon>
        <taxon>Pseudomonadati</taxon>
        <taxon>Thermodesulfobacteriota</taxon>
        <taxon>Desulfobacteria</taxon>
        <taxon>Desulfobacterales</taxon>
        <taxon>Desulfobacteraceae</taxon>
        <taxon>Desulfobacter</taxon>
    </lineage>
</organism>
<dbReference type="Proteomes" id="UP000553343">
    <property type="component" value="Unassembled WGS sequence"/>
</dbReference>
<reference evidence="2 3" key="1">
    <citation type="submission" date="2020-06" db="EMBL/GenBank/DDBJ databases">
        <title>High-quality draft genome of sulfate reducer Desulfobacter latus type strain AcrS2 isolated from marine sediment.</title>
        <authorList>
            <person name="Hoppe M."/>
            <person name="Larsen C.K."/>
            <person name="Marshall I.P.G."/>
            <person name="Schramm A."/>
            <person name="Marietou A.G."/>
        </authorList>
    </citation>
    <scope>NUCLEOTIDE SEQUENCE [LARGE SCALE GENOMIC DNA]</scope>
    <source>
        <strain evidence="2 3">AcRS2</strain>
    </source>
</reference>